<dbReference type="EMBL" id="MTYJ01000180">
    <property type="protein sequence ID" value="OWA50027.1"/>
    <property type="molecule type" value="Genomic_DNA"/>
</dbReference>
<dbReference type="AlphaFoldDB" id="A0A9X6N909"/>
<name>A0A9X6N909_HYPEX</name>
<organism evidence="2 3">
    <name type="scientific">Hypsibius exemplaris</name>
    <name type="common">Freshwater tardigrade</name>
    <dbReference type="NCBI Taxonomy" id="2072580"/>
    <lineage>
        <taxon>Eukaryota</taxon>
        <taxon>Metazoa</taxon>
        <taxon>Ecdysozoa</taxon>
        <taxon>Tardigrada</taxon>
        <taxon>Eutardigrada</taxon>
        <taxon>Parachela</taxon>
        <taxon>Hypsibioidea</taxon>
        <taxon>Hypsibiidae</taxon>
        <taxon>Hypsibius</taxon>
    </lineage>
</organism>
<feature type="region of interest" description="Disordered" evidence="1">
    <location>
        <begin position="1"/>
        <end position="30"/>
    </location>
</feature>
<gene>
    <name evidence="2" type="ORF">BV898_14558</name>
</gene>
<sequence>MEEPRARKASQSATTNAANAGGGAPSANPVSQASNVFASIAQEGTNLNRGAANLTVMTEDEQPYGCSSANLHRLNSDTTKQLQHNTAIAVPVTGTGTLLFQI</sequence>
<comment type="caution">
    <text evidence="2">The sequence shown here is derived from an EMBL/GenBank/DDBJ whole genome shotgun (WGS) entry which is preliminary data.</text>
</comment>
<accession>A0A9X6N909</accession>
<evidence type="ECO:0000313" key="2">
    <source>
        <dbReference type="EMBL" id="OWA50027.1"/>
    </source>
</evidence>
<dbReference type="Proteomes" id="UP000192578">
    <property type="component" value="Unassembled WGS sequence"/>
</dbReference>
<feature type="compositionally biased region" description="Low complexity" evidence="1">
    <location>
        <begin position="9"/>
        <end position="29"/>
    </location>
</feature>
<proteinExistence type="predicted"/>
<evidence type="ECO:0000256" key="1">
    <source>
        <dbReference type="SAM" id="MobiDB-lite"/>
    </source>
</evidence>
<protein>
    <submittedName>
        <fullName evidence="2">Uncharacterized protein</fullName>
    </submittedName>
</protein>
<keyword evidence="3" id="KW-1185">Reference proteome</keyword>
<evidence type="ECO:0000313" key="3">
    <source>
        <dbReference type="Proteomes" id="UP000192578"/>
    </source>
</evidence>
<reference evidence="3" key="1">
    <citation type="submission" date="2017-01" db="EMBL/GenBank/DDBJ databases">
        <title>Comparative genomics of anhydrobiosis in the tardigrade Hypsibius dujardini.</title>
        <authorList>
            <person name="Yoshida Y."/>
            <person name="Koutsovoulos G."/>
            <person name="Laetsch D."/>
            <person name="Stevens L."/>
            <person name="Kumar S."/>
            <person name="Horikawa D."/>
            <person name="Ishino K."/>
            <person name="Komine S."/>
            <person name="Tomita M."/>
            <person name="Blaxter M."/>
            <person name="Arakawa K."/>
        </authorList>
    </citation>
    <scope>NUCLEOTIDE SEQUENCE [LARGE SCALE GENOMIC DNA]</scope>
    <source>
        <strain evidence="3">Z151</strain>
    </source>
</reference>